<name>A0A1U7H1I2_9CYAN</name>
<evidence type="ECO:0000313" key="1">
    <source>
        <dbReference type="EMBL" id="OKH14816.1"/>
    </source>
</evidence>
<dbReference type="EMBL" id="MRCA01000003">
    <property type="protein sequence ID" value="OKH14816.1"/>
    <property type="molecule type" value="Genomic_DNA"/>
</dbReference>
<dbReference type="Proteomes" id="UP000186391">
    <property type="component" value="Unassembled WGS sequence"/>
</dbReference>
<dbReference type="OrthoDB" id="518016at2"/>
<sequence>MISQQVFDDCMILLMKHFEKQLDPTVLEIWKDELDQHLTDDEFAEAGRQLILYFEQRYKGHFPTIKQLLDVINGSKEAKAIQEWQSVILAASRGNESQLAYISQRGRVALHAIGGLRTVEIAEEYRRNQLEKSFITVYCQCADKDAASLPPSVSQPTVARTTDEDYTPMPEHFKQQMEELKNRMAMNGNGKHKN</sequence>
<proteinExistence type="predicted"/>
<dbReference type="AlphaFoldDB" id="A0A1U7H1I2"/>
<comment type="caution">
    <text evidence="1">The sequence shown here is derived from an EMBL/GenBank/DDBJ whole genome shotgun (WGS) entry which is preliminary data.</text>
</comment>
<gene>
    <name evidence="1" type="ORF">NIES592_08035</name>
</gene>
<evidence type="ECO:0000313" key="2">
    <source>
        <dbReference type="Proteomes" id="UP000186391"/>
    </source>
</evidence>
<protein>
    <submittedName>
        <fullName evidence="1">Uncharacterized protein</fullName>
    </submittedName>
</protein>
<reference evidence="1 2" key="1">
    <citation type="submission" date="2016-11" db="EMBL/GenBank/DDBJ databases">
        <title>Draft Genome Sequences of Nine Cyanobacterial Strains from Diverse Habitats.</title>
        <authorList>
            <person name="Zhu T."/>
            <person name="Hou S."/>
            <person name="Lu X."/>
            <person name="Hess W.R."/>
        </authorList>
    </citation>
    <scope>NUCLEOTIDE SEQUENCE [LARGE SCALE GENOMIC DNA]</scope>
    <source>
        <strain evidence="1 2">NIES-592</strain>
    </source>
</reference>
<keyword evidence="2" id="KW-1185">Reference proteome</keyword>
<accession>A0A1U7H1I2</accession>
<organism evidence="1 2">
    <name type="scientific">Fischerella major NIES-592</name>
    <dbReference type="NCBI Taxonomy" id="210994"/>
    <lineage>
        <taxon>Bacteria</taxon>
        <taxon>Bacillati</taxon>
        <taxon>Cyanobacteriota</taxon>
        <taxon>Cyanophyceae</taxon>
        <taxon>Nostocales</taxon>
        <taxon>Hapalosiphonaceae</taxon>
        <taxon>Fischerella</taxon>
    </lineage>
</organism>
<dbReference type="RefSeq" id="WP_073555413.1">
    <property type="nucleotide sequence ID" value="NZ_MRCA01000003.1"/>
</dbReference>